<evidence type="ECO:0000256" key="4">
    <source>
        <dbReference type="SAM" id="SignalP"/>
    </source>
</evidence>
<dbReference type="EMBL" id="CP027169">
    <property type="protein sequence ID" value="AVK05227.1"/>
    <property type="molecule type" value="Genomic_DNA"/>
</dbReference>
<evidence type="ECO:0000256" key="1">
    <source>
        <dbReference type="SAM" id="Coils"/>
    </source>
</evidence>
<evidence type="ECO:0000313" key="5">
    <source>
        <dbReference type="EMBL" id="AVK05227.1"/>
    </source>
</evidence>
<organism evidence="5 6">
    <name type="scientific">Pseudomonas paraeruginosa</name>
    <dbReference type="NCBI Taxonomy" id="2994495"/>
    <lineage>
        <taxon>Bacteria</taxon>
        <taxon>Pseudomonadati</taxon>
        <taxon>Pseudomonadota</taxon>
        <taxon>Gammaproteobacteria</taxon>
        <taxon>Pseudomonadales</taxon>
        <taxon>Pseudomonadaceae</taxon>
        <taxon>Pseudomonas</taxon>
    </lineage>
</organism>
<proteinExistence type="predicted"/>
<dbReference type="Proteomes" id="UP000238390">
    <property type="component" value="Chromosome"/>
</dbReference>
<feature type="signal peptide" evidence="4">
    <location>
        <begin position="1"/>
        <end position="22"/>
    </location>
</feature>
<feature type="coiled-coil region" evidence="1">
    <location>
        <begin position="52"/>
        <end position="83"/>
    </location>
</feature>
<accession>A0A2R3IUC0</accession>
<keyword evidence="3" id="KW-1133">Transmembrane helix</keyword>
<protein>
    <submittedName>
        <fullName evidence="5">Uncharacterized protein</fullName>
    </submittedName>
</protein>
<keyword evidence="4" id="KW-0732">Signal</keyword>
<keyword evidence="3" id="KW-0812">Transmembrane</keyword>
<keyword evidence="1" id="KW-0175">Coiled coil</keyword>
<feature type="transmembrane region" description="Helical" evidence="3">
    <location>
        <begin position="94"/>
        <end position="112"/>
    </location>
</feature>
<feature type="compositionally biased region" description="Low complexity" evidence="2">
    <location>
        <begin position="33"/>
        <end position="43"/>
    </location>
</feature>
<keyword evidence="3" id="KW-0472">Membrane</keyword>
<evidence type="ECO:0000313" key="6">
    <source>
        <dbReference type="Proteomes" id="UP000238390"/>
    </source>
</evidence>
<feature type="region of interest" description="Disordered" evidence="2">
    <location>
        <begin position="25"/>
        <end position="46"/>
    </location>
</feature>
<dbReference type="RefSeq" id="WP_033996513.1">
    <property type="nucleotide sequence ID" value="NZ_CP027169.1"/>
</dbReference>
<dbReference type="AlphaFoldDB" id="A0A2R3IUC0"/>
<keyword evidence="6" id="KW-1185">Reference proteome</keyword>
<evidence type="ECO:0000256" key="3">
    <source>
        <dbReference type="SAM" id="Phobius"/>
    </source>
</evidence>
<reference evidence="5 6" key="1">
    <citation type="submission" date="2018-02" db="EMBL/GenBank/DDBJ databases">
        <title>FDA/CDC Antimicrobial Resistant Isolate Bank Genome Sequencing.</title>
        <authorList>
            <person name="Benahmed F.H."/>
            <person name="Lutgring J.D."/>
            <person name="Yoo B."/>
            <person name="Machado M."/>
            <person name="Brown A."/>
            <person name="McAllister G."/>
            <person name="Perry A."/>
            <person name="Halpin A.L."/>
            <person name="Vavikolanu K."/>
            <person name="Ott S."/>
            <person name="Zhao X."/>
            <person name="Tallon L.J."/>
            <person name="Sadzewicz L."/>
            <person name="Aluvathingal J."/>
            <person name="Nadendla S."/>
            <person name="Voskania-kordi A."/>
            <person name="Simonyan V."/>
            <person name="Patel J."/>
            <person name="Shawar R.M."/>
        </authorList>
    </citation>
    <scope>NUCLEOTIDE SEQUENCE [LARGE SCALE GENOMIC DNA]</scope>
    <source>
        <strain evidence="5 6">AR_0356</strain>
    </source>
</reference>
<evidence type="ECO:0000256" key="2">
    <source>
        <dbReference type="SAM" id="MobiDB-lite"/>
    </source>
</evidence>
<sequence>MRPSTAQCLLLSLGLAASLAQAEDPVAPPTAPVAPQATPSVATSPVELERRLAETERQRDELVSRMRQENRQLREQLRVARAQQQPPLLSEEQTWYVAGAATALLAFVLGALSRGRRRQRREWIN</sequence>
<feature type="chain" id="PRO_5044347881" evidence="4">
    <location>
        <begin position="23"/>
        <end position="125"/>
    </location>
</feature>
<gene>
    <name evidence="5" type="ORF">CSB93_3094</name>
</gene>
<name>A0A2R3IUC0_9PSED</name>